<proteinExistence type="predicted"/>
<evidence type="ECO:0000256" key="1">
    <source>
        <dbReference type="SAM" id="Coils"/>
    </source>
</evidence>
<protein>
    <submittedName>
        <fullName evidence="2">Uncharacterized protein</fullName>
    </submittedName>
</protein>
<reference evidence="2" key="2">
    <citation type="submission" date="2025-08" db="UniProtKB">
        <authorList>
            <consortium name="Ensembl"/>
        </authorList>
    </citation>
    <scope>IDENTIFICATION</scope>
</reference>
<accession>A0A665X3Y9</accession>
<dbReference type="Proteomes" id="UP000472264">
    <property type="component" value="Chromosome 2"/>
</dbReference>
<name>A0A665X3Y9_ECHNA</name>
<reference evidence="2" key="1">
    <citation type="submission" date="2021-04" db="EMBL/GenBank/DDBJ databases">
        <authorList>
            <consortium name="Wellcome Sanger Institute Data Sharing"/>
        </authorList>
    </citation>
    <scope>NUCLEOTIDE SEQUENCE [LARGE SCALE GENOMIC DNA]</scope>
</reference>
<evidence type="ECO:0000313" key="2">
    <source>
        <dbReference type="Ensembl" id="ENSENLP00000050988.1"/>
    </source>
</evidence>
<sequence length="190" mass="22287">MAEQELRSTVREILLLEGDMEHLERQTTGLHDRCVAVAKENAELHFLICNEEEKACMALERFNTYRKKMEGHRAAVLHTARQTEAHQGLEEKRTLVQKLRQKIEDLNQDLNNPNGNTVEIYALKEKISMTKKDIAEKRKRLQEEHETHTQIKRDIAVRQRENYLSQGGRLYNNNQPDTYTFILRGMSESQ</sequence>
<reference evidence="2" key="3">
    <citation type="submission" date="2025-09" db="UniProtKB">
        <authorList>
            <consortium name="Ensembl"/>
        </authorList>
    </citation>
    <scope>IDENTIFICATION</scope>
</reference>
<dbReference type="InParanoid" id="A0A665X3Y9"/>
<evidence type="ECO:0000313" key="3">
    <source>
        <dbReference type="Proteomes" id="UP000472264"/>
    </source>
</evidence>
<dbReference type="OMA" id="EFEIHAQ"/>
<organism evidence="2 3">
    <name type="scientific">Echeneis naucrates</name>
    <name type="common">Live sharksucker</name>
    <dbReference type="NCBI Taxonomy" id="173247"/>
    <lineage>
        <taxon>Eukaryota</taxon>
        <taxon>Metazoa</taxon>
        <taxon>Chordata</taxon>
        <taxon>Craniata</taxon>
        <taxon>Vertebrata</taxon>
        <taxon>Euteleostomi</taxon>
        <taxon>Actinopterygii</taxon>
        <taxon>Neopterygii</taxon>
        <taxon>Teleostei</taxon>
        <taxon>Neoteleostei</taxon>
        <taxon>Acanthomorphata</taxon>
        <taxon>Carangaria</taxon>
        <taxon>Carangiformes</taxon>
        <taxon>Echeneidae</taxon>
        <taxon>Echeneis</taxon>
    </lineage>
</organism>
<keyword evidence="3" id="KW-1185">Reference proteome</keyword>
<keyword evidence="1" id="KW-0175">Coiled coil</keyword>
<feature type="coiled-coil region" evidence="1">
    <location>
        <begin position="89"/>
        <end position="151"/>
    </location>
</feature>
<dbReference type="Ensembl" id="ENSENLT00000052232.1">
    <property type="protein sequence ID" value="ENSENLP00000050988.1"/>
    <property type="gene ID" value="ENSENLG00000021424.1"/>
</dbReference>
<dbReference type="AlphaFoldDB" id="A0A665X3Y9"/>